<feature type="domain" description="MmgE/PrpD C-terminal" evidence="3">
    <location>
        <begin position="289"/>
        <end position="451"/>
    </location>
</feature>
<dbReference type="InterPro" id="IPR045336">
    <property type="entry name" value="MmgE_PrpD_N"/>
</dbReference>
<dbReference type="PANTHER" id="PTHR16943:SF8">
    <property type="entry name" value="2-METHYLCITRATE DEHYDRATASE"/>
    <property type="match status" value="1"/>
</dbReference>
<gene>
    <name evidence="4" type="ORF">TRUGW13939_08945</name>
</gene>
<evidence type="ECO:0000256" key="1">
    <source>
        <dbReference type="ARBA" id="ARBA00006174"/>
    </source>
</evidence>
<feature type="non-terminal residue" evidence="4">
    <location>
        <position position="1"/>
    </location>
</feature>
<dbReference type="Pfam" id="PF19305">
    <property type="entry name" value="MmgE_PrpD_C"/>
    <property type="match status" value="1"/>
</dbReference>
<dbReference type="Gene3D" id="3.30.1330.120">
    <property type="entry name" value="2-methylcitrate dehydratase PrpD"/>
    <property type="match status" value="1"/>
</dbReference>
<evidence type="ECO:0000313" key="5">
    <source>
        <dbReference type="Proteomes" id="UP000509510"/>
    </source>
</evidence>
<dbReference type="GO" id="GO:0016829">
    <property type="term" value="F:lyase activity"/>
    <property type="evidence" value="ECO:0007669"/>
    <property type="project" value="InterPro"/>
</dbReference>
<dbReference type="Proteomes" id="UP000509510">
    <property type="component" value="Chromosome V"/>
</dbReference>
<evidence type="ECO:0008006" key="6">
    <source>
        <dbReference type="Google" id="ProtNLM"/>
    </source>
</evidence>
<dbReference type="InterPro" id="IPR042188">
    <property type="entry name" value="MmgE/PrpD_sf_2"/>
</dbReference>
<dbReference type="AlphaFoldDB" id="A0A7H8R5Y4"/>
<keyword evidence="5" id="KW-1185">Reference proteome</keyword>
<dbReference type="Pfam" id="PF03972">
    <property type="entry name" value="MmgE_PrpD_N"/>
    <property type="match status" value="1"/>
</dbReference>
<reference evidence="5" key="1">
    <citation type="submission" date="2020-06" db="EMBL/GenBank/DDBJ databases">
        <title>A chromosome-scale genome assembly of Talaromyces rugulosus W13939.</title>
        <authorList>
            <person name="Wang B."/>
            <person name="Guo L."/>
            <person name="Ye K."/>
            <person name="Wang L."/>
        </authorList>
    </citation>
    <scope>NUCLEOTIDE SEQUENCE [LARGE SCALE GENOMIC DNA]</scope>
    <source>
        <strain evidence="5">W13939</strain>
    </source>
</reference>
<dbReference type="PANTHER" id="PTHR16943">
    <property type="entry name" value="2-METHYLCITRATE DEHYDRATASE-RELATED"/>
    <property type="match status" value="1"/>
</dbReference>
<dbReference type="InterPro" id="IPR042183">
    <property type="entry name" value="MmgE/PrpD_sf_1"/>
</dbReference>
<evidence type="ECO:0000259" key="2">
    <source>
        <dbReference type="Pfam" id="PF03972"/>
    </source>
</evidence>
<sequence>AMATAHLASWSCNLTYSQLPRNVIDAAIRTFYNWAGCAVGGSNHLTTTTALNALEPFFGQPAASLLGAGDRLVDAQHAALLNGIASHVHDYDDTHLDTIIHPAGPVASALLAVAEWKVGASGKDILLALVCGIEAECKLGLAVWPEHYDIGWHITSSAGSIGAAVAVSKLLSLSVEQTSHGIGIASTQVTGLREMFGSDTKAFHTGRAAQSGLLAAVLAQQGYTSSGQALEAKRGWANVVGATKEDVQVNLNKWLGLDTEDLQEQSDVGLAGGLSSGRWEILRNSFKPYPCGIVIHPVIDGCCQLHSEIKRLGLSSTNIQQVQVTVHPLVVELTGKTAPKDGLEGKFSFYHGGAIGLLYGKATPDEYEDHIVQDPTVVAIRGRIQGTIDPKLRPDEAKIVLTMNDGSVLERHVEHAVGSLNAPMDDEALEKKFKNQCAKVLADVDLASQTCWNIEEIKHIPELGWALSL</sequence>
<dbReference type="GeneID" id="55996429"/>
<protein>
    <recommendedName>
        <fullName evidence="6">MmgE/PrpD family protein</fullName>
    </recommendedName>
</protein>
<comment type="similarity">
    <text evidence="1">Belongs to the PrpD family.</text>
</comment>
<name>A0A7H8R5Y4_TALRU</name>
<dbReference type="InterPro" id="IPR036148">
    <property type="entry name" value="MmgE/PrpD_sf"/>
</dbReference>
<organism evidence="4 5">
    <name type="scientific">Talaromyces rugulosus</name>
    <name type="common">Penicillium rugulosum</name>
    <dbReference type="NCBI Taxonomy" id="121627"/>
    <lineage>
        <taxon>Eukaryota</taxon>
        <taxon>Fungi</taxon>
        <taxon>Dikarya</taxon>
        <taxon>Ascomycota</taxon>
        <taxon>Pezizomycotina</taxon>
        <taxon>Eurotiomycetes</taxon>
        <taxon>Eurotiomycetidae</taxon>
        <taxon>Eurotiales</taxon>
        <taxon>Trichocomaceae</taxon>
        <taxon>Talaromyces</taxon>
        <taxon>Talaromyces sect. Islandici</taxon>
    </lineage>
</organism>
<feature type="domain" description="MmgE/PrpD N-terminal" evidence="2">
    <location>
        <begin position="6"/>
        <end position="243"/>
    </location>
</feature>
<dbReference type="EMBL" id="CP055902">
    <property type="protein sequence ID" value="QKX61789.1"/>
    <property type="molecule type" value="Genomic_DNA"/>
</dbReference>
<dbReference type="Gene3D" id="1.10.4100.10">
    <property type="entry name" value="2-methylcitrate dehydratase PrpD"/>
    <property type="match status" value="1"/>
</dbReference>
<evidence type="ECO:0000259" key="3">
    <source>
        <dbReference type="Pfam" id="PF19305"/>
    </source>
</evidence>
<evidence type="ECO:0000313" key="4">
    <source>
        <dbReference type="EMBL" id="QKX61789.1"/>
    </source>
</evidence>
<dbReference type="RefSeq" id="XP_035347963.1">
    <property type="nucleotide sequence ID" value="XM_035492070.1"/>
</dbReference>
<dbReference type="OrthoDB" id="10267976at2759"/>
<proteinExistence type="inferred from homology"/>
<accession>A0A7H8R5Y4</accession>
<dbReference type="KEGG" id="trg:TRUGW13939_08945"/>
<dbReference type="InterPro" id="IPR045337">
    <property type="entry name" value="MmgE_PrpD_C"/>
</dbReference>
<dbReference type="InterPro" id="IPR005656">
    <property type="entry name" value="MmgE_PrpD"/>
</dbReference>
<dbReference type="SUPFAM" id="SSF103378">
    <property type="entry name" value="2-methylcitrate dehydratase PrpD"/>
    <property type="match status" value="1"/>
</dbReference>